<dbReference type="PANTHER" id="PTHR47959:SF14">
    <property type="entry name" value="DEAD-BOX ATP-DEPENDENT RNA HELICASE 28"/>
    <property type="match status" value="1"/>
</dbReference>
<dbReference type="Pfam" id="PF00270">
    <property type="entry name" value="DEAD"/>
    <property type="match status" value="1"/>
</dbReference>
<evidence type="ECO:0000313" key="12">
    <source>
        <dbReference type="Proteomes" id="UP000054558"/>
    </source>
</evidence>
<dbReference type="GO" id="GO:0003724">
    <property type="term" value="F:RNA helicase activity"/>
    <property type="evidence" value="ECO:0000318"/>
    <property type="project" value="GO_Central"/>
</dbReference>
<dbReference type="SMART" id="SM00487">
    <property type="entry name" value="DEXDc"/>
    <property type="match status" value="1"/>
</dbReference>
<dbReference type="GO" id="GO:0003676">
    <property type="term" value="F:nucleic acid binding"/>
    <property type="evidence" value="ECO:0007669"/>
    <property type="project" value="InterPro"/>
</dbReference>
<dbReference type="PROSITE" id="PS51192">
    <property type="entry name" value="HELICASE_ATP_BIND_1"/>
    <property type="match status" value="1"/>
</dbReference>
<dbReference type="GO" id="GO:0016787">
    <property type="term" value="F:hydrolase activity"/>
    <property type="evidence" value="ECO:0007669"/>
    <property type="project" value="UniProtKB-KW"/>
</dbReference>
<dbReference type="PROSITE" id="PS00039">
    <property type="entry name" value="DEAD_ATP_HELICASE"/>
    <property type="match status" value="1"/>
</dbReference>
<feature type="compositionally biased region" description="Gly residues" evidence="7">
    <location>
        <begin position="102"/>
        <end position="115"/>
    </location>
</feature>
<dbReference type="InterPro" id="IPR050079">
    <property type="entry name" value="DEAD_box_RNA_helicase"/>
</dbReference>
<dbReference type="Proteomes" id="UP000054558">
    <property type="component" value="Unassembled WGS sequence"/>
</dbReference>
<dbReference type="SMART" id="SM00490">
    <property type="entry name" value="HELICc"/>
    <property type="match status" value="1"/>
</dbReference>
<dbReference type="Gene3D" id="3.40.50.300">
    <property type="entry name" value="P-loop containing nucleotide triphosphate hydrolases"/>
    <property type="match status" value="2"/>
</dbReference>
<keyword evidence="1" id="KW-0547">Nucleotide-binding</keyword>
<dbReference type="GO" id="GO:0005524">
    <property type="term" value="F:ATP binding"/>
    <property type="evidence" value="ECO:0007669"/>
    <property type="project" value="UniProtKB-KW"/>
</dbReference>
<feature type="region of interest" description="Disordered" evidence="7">
    <location>
        <begin position="615"/>
        <end position="809"/>
    </location>
</feature>
<keyword evidence="4" id="KW-0067">ATP-binding</keyword>
<evidence type="ECO:0000259" key="10">
    <source>
        <dbReference type="PROSITE" id="PS51195"/>
    </source>
</evidence>
<name>A0A1Y1HYD5_KLENI</name>
<evidence type="ECO:0000259" key="8">
    <source>
        <dbReference type="PROSITE" id="PS51192"/>
    </source>
</evidence>
<evidence type="ECO:0000313" key="11">
    <source>
        <dbReference type="EMBL" id="GAQ81547.1"/>
    </source>
</evidence>
<evidence type="ECO:0000256" key="5">
    <source>
        <dbReference type="PROSITE-ProRule" id="PRU00552"/>
    </source>
</evidence>
<dbReference type="OrthoDB" id="10259843at2759"/>
<reference evidence="11 12" key="1">
    <citation type="journal article" date="2014" name="Nat. Commun.">
        <title>Klebsormidium flaccidum genome reveals primary factors for plant terrestrial adaptation.</title>
        <authorList>
            <person name="Hori K."/>
            <person name="Maruyama F."/>
            <person name="Fujisawa T."/>
            <person name="Togashi T."/>
            <person name="Yamamoto N."/>
            <person name="Seo M."/>
            <person name="Sato S."/>
            <person name="Yamada T."/>
            <person name="Mori H."/>
            <person name="Tajima N."/>
            <person name="Moriyama T."/>
            <person name="Ikeuchi M."/>
            <person name="Watanabe M."/>
            <person name="Wada H."/>
            <person name="Kobayashi K."/>
            <person name="Saito M."/>
            <person name="Masuda T."/>
            <person name="Sasaki-Sekimoto Y."/>
            <person name="Mashiguchi K."/>
            <person name="Awai K."/>
            <person name="Shimojima M."/>
            <person name="Masuda S."/>
            <person name="Iwai M."/>
            <person name="Nobusawa T."/>
            <person name="Narise T."/>
            <person name="Kondo S."/>
            <person name="Saito H."/>
            <person name="Sato R."/>
            <person name="Murakawa M."/>
            <person name="Ihara Y."/>
            <person name="Oshima-Yamada Y."/>
            <person name="Ohtaka K."/>
            <person name="Satoh M."/>
            <person name="Sonobe K."/>
            <person name="Ishii M."/>
            <person name="Ohtani R."/>
            <person name="Kanamori-Sato M."/>
            <person name="Honoki R."/>
            <person name="Miyazaki D."/>
            <person name="Mochizuki H."/>
            <person name="Umetsu J."/>
            <person name="Higashi K."/>
            <person name="Shibata D."/>
            <person name="Kamiya Y."/>
            <person name="Sato N."/>
            <person name="Nakamura Y."/>
            <person name="Tabata S."/>
            <person name="Ida S."/>
            <person name="Kurokawa K."/>
            <person name="Ohta H."/>
        </authorList>
    </citation>
    <scope>NUCLEOTIDE SEQUENCE [LARGE SCALE GENOMIC DNA]</scope>
    <source>
        <strain evidence="11 12">NIES-2285</strain>
    </source>
</reference>
<dbReference type="STRING" id="105231.A0A1Y1HYD5"/>
<dbReference type="AlphaFoldDB" id="A0A1Y1HYD5"/>
<dbReference type="InterPro" id="IPR014014">
    <property type="entry name" value="RNA_helicase_DEAD_Q_motif"/>
</dbReference>
<keyword evidence="3 11" id="KW-0347">Helicase</keyword>
<sequence length="809" mass="89317">MDPSFVFDLGDDAPPARPAQSPWDFGNAAKLVDEEHSQHRTTSIDHKIREQLRRRTIVRGSGFKDSGGGAKEESEEEDQIEEESDEEEEEEEAEILEANGNGLQGNGNDGVGGGSEQAESSDDEDSSDENDELEEKWEQKARARSHAEATSSKPALPDKQVRRKNGRAETNEGGPSSKGTFFSSSEGASFTARSFGELNISRPLLKACQALGYEKPTPIQSACVPLALTGRDICGSAITGSGKTAAFALPILERLLYRPRRVPATRVLVLTPTRELAVQVHSMIEKLAQFTDIRACLVVGGLSNKVQETALRLHPDVVVATPGRIIDHVRNTQSVGLEDLAILVLDEADRLLEMGFVDEVKEIVRNCPKKRQTLLFSATMTDEVNQLITMSLRNPVRLSADPKTRRPGTLVEEVVKLKPSQEADKEALLLALCTRNFRSKTIIFSATKSEAHRLKILFGLAGLRAAELHGNLTQAMRLQALETFRQQEADYLICTDVAARGLDIMGVETVVNFDCPKDITKYVHRVGRTARAGQNGCAVTFATEKDRALLKAVVKQAGRSLRSRQVAAAAVAKCRDQIERLEEDIREVMQEEQEERALRKAEMEVNKASNMVEHEAEIYSRPPKTWFQSPKDRKQAAETAKKAAEGGAGGEKQVESALSAKDRRALEKKKAEKEKRLPRKKRRRLEAERQIANDQAEMDGQVDEPKRKRSKQDDDTPKTSMVDVGYRKAKGAKSIMKLKEAGLLDPRKVAAMKGVKGKKVKKKVRPEGQEGGQESGAGSGGPSPAGGLKKKEHMKPRKAFKSKKRYKRK</sequence>
<keyword evidence="6" id="KW-0175">Coiled coil</keyword>
<evidence type="ECO:0000256" key="4">
    <source>
        <dbReference type="ARBA" id="ARBA00022840"/>
    </source>
</evidence>
<feature type="compositionally biased region" description="Basic and acidic residues" evidence="7">
    <location>
        <begin position="630"/>
        <end position="644"/>
    </location>
</feature>
<feature type="compositionally biased region" description="Acidic residues" evidence="7">
    <location>
        <begin position="73"/>
        <end position="95"/>
    </location>
</feature>
<feature type="compositionally biased region" description="Basic and acidic residues" evidence="7">
    <location>
        <begin position="703"/>
        <end position="717"/>
    </location>
</feature>
<feature type="coiled-coil region" evidence="6">
    <location>
        <begin position="564"/>
        <end position="611"/>
    </location>
</feature>
<keyword evidence="12" id="KW-1185">Reference proteome</keyword>
<dbReference type="InterPro" id="IPR001650">
    <property type="entry name" value="Helicase_C-like"/>
</dbReference>
<evidence type="ECO:0000256" key="7">
    <source>
        <dbReference type="SAM" id="MobiDB-lite"/>
    </source>
</evidence>
<feature type="compositionally biased region" description="Acidic residues" evidence="7">
    <location>
        <begin position="119"/>
        <end position="135"/>
    </location>
</feature>
<proteinExistence type="predicted"/>
<evidence type="ECO:0000256" key="1">
    <source>
        <dbReference type="ARBA" id="ARBA00022741"/>
    </source>
</evidence>
<dbReference type="InterPro" id="IPR000629">
    <property type="entry name" value="RNA-helicase_DEAD-box_CS"/>
</dbReference>
<feature type="compositionally biased region" description="Basic and acidic residues" evidence="7">
    <location>
        <begin position="660"/>
        <end position="675"/>
    </location>
</feature>
<dbReference type="Pfam" id="PF00271">
    <property type="entry name" value="Helicase_C"/>
    <property type="match status" value="1"/>
</dbReference>
<feature type="domain" description="DEAD-box RNA helicase Q" evidence="10">
    <location>
        <begin position="193"/>
        <end position="221"/>
    </location>
</feature>
<keyword evidence="2" id="KW-0378">Hydrolase</keyword>
<accession>A0A1Y1HYD5</accession>
<dbReference type="InterPro" id="IPR014001">
    <property type="entry name" value="Helicase_ATP-bd"/>
</dbReference>
<organism evidence="11 12">
    <name type="scientific">Klebsormidium nitens</name>
    <name type="common">Green alga</name>
    <name type="synonym">Ulothrix nitens</name>
    <dbReference type="NCBI Taxonomy" id="105231"/>
    <lineage>
        <taxon>Eukaryota</taxon>
        <taxon>Viridiplantae</taxon>
        <taxon>Streptophyta</taxon>
        <taxon>Klebsormidiophyceae</taxon>
        <taxon>Klebsormidiales</taxon>
        <taxon>Klebsormidiaceae</taxon>
        <taxon>Klebsormidium</taxon>
    </lineage>
</organism>
<feature type="compositionally biased region" description="Basic and acidic residues" evidence="7">
    <location>
        <begin position="31"/>
        <end position="53"/>
    </location>
</feature>
<dbReference type="InterPro" id="IPR011545">
    <property type="entry name" value="DEAD/DEAH_box_helicase_dom"/>
</dbReference>
<dbReference type="CDD" id="cd18787">
    <property type="entry name" value="SF2_C_DEAD"/>
    <property type="match status" value="1"/>
</dbReference>
<protein>
    <submittedName>
        <fullName evidence="11">Putative DEAD-box ATP-dependent RNA helicase</fullName>
    </submittedName>
</protein>
<dbReference type="GO" id="GO:0005829">
    <property type="term" value="C:cytosol"/>
    <property type="evidence" value="ECO:0000318"/>
    <property type="project" value="GO_Central"/>
</dbReference>
<gene>
    <name evidence="11" type="ORF">KFL_000830290</name>
</gene>
<feature type="region of interest" description="Disordered" evidence="7">
    <location>
        <begin position="1"/>
        <end position="185"/>
    </location>
</feature>
<feature type="compositionally biased region" description="Basic and acidic residues" evidence="7">
    <location>
        <begin position="737"/>
        <end position="748"/>
    </location>
</feature>
<dbReference type="PROSITE" id="PS51194">
    <property type="entry name" value="HELICASE_CTER"/>
    <property type="match status" value="1"/>
</dbReference>
<feature type="compositionally biased region" description="Basic and acidic residues" evidence="7">
    <location>
        <begin position="136"/>
        <end position="147"/>
    </location>
</feature>
<feature type="compositionally biased region" description="Basic residues" evidence="7">
    <location>
        <begin position="788"/>
        <end position="809"/>
    </location>
</feature>
<dbReference type="EMBL" id="DF237032">
    <property type="protein sequence ID" value="GAQ81547.1"/>
    <property type="molecule type" value="Genomic_DNA"/>
</dbReference>
<dbReference type="PANTHER" id="PTHR47959">
    <property type="entry name" value="ATP-DEPENDENT RNA HELICASE RHLE-RELATED"/>
    <property type="match status" value="1"/>
</dbReference>
<evidence type="ECO:0000259" key="9">
    <source>
        <dbReference type="PROSITE" id="PS51194"/>
    </source>
</evidence>
<dbReference type="PROSITE" id="PS51195">
    <property type="entry name" value="Q_MOTIF"/>
    <property type="match status" value="1"/>
</dbReference>
<feature type="short sequence motif" description="Q motif" evidence="5">
    <location>
        <begin position="193"/>
        <end position="221"/>
    </location>
</feature>
<dbReference type="InterPro" id="IPR027417">
    <property type="entry name" value="P-loop_NTPase"/>
</dbReference>
<dbReference type="OMA" id="MIDPPKQ"/>
<feature type="domain" description="Helicase C-terminal" evidence="9">
    <location>
        <begin position="424"/>
        <end position="572"/>
    </location>
</feature>
<evidence type="ECO:0000256" key="6">
    <source>
        <dbReference type="SAM" id="Coils"/>
    </source>
</evidence>
<dbReference type="CDD" id="cd17947">
    <property type="entry name" value="DEADc_DDX27"/>
    <property type="match status" value="1"/>
</dbReference>
<feature type="compositionally biased region" description="Polar residues" evidence="7">
    <location>
        <begin position="173"/>
        <end position="185"/>
    </location>
</feature>
<feature type="domain" description="Helicase ATP-binding" evidence="8">
    <location>
        <begin position="224"/>
        <end position="398"/>
    </location>
</feature>
<feature type="compositionally biased region" description="Basic residues" evidence="7">
    <location>
        <begin position="755"/>
        <end position="764"/>
    </location>
</feature>
<evidence type="ECO:0000256" key="2">
    <source>
        <dbReference type="ARBA" id="ARBA00022801"/>
    </source>
</evidence>
<feature type="compositionally biased region" description="Gly residues" evidence="7">
    <location>
        <begin position="769"/>
        <end position="784"/>
    </location>
</feature>
<dbReference type="SUPFAM" id="SSF52540">
    <property type="entry name" value="P-loop containing nucleoside triphosphate hydrolases"/>
    <property type="match status" value="1"/>
</dbReference>
<evidence type="ECO:0000256" key="3">
    <source>
        <dbReference type="ARBA" id="ARBA00022806"/>
    </source>
</evidence>